<evidence type="ECO:0000256" key="1">
    <source>
        <dbReference type="SAM" id="Phobius"/>
    </source>
</evidence>
<dbReference type="EMBL" id="AMZH03008108">
    <property type="protein sequence ID" value="RRT59692.1"/>
    <property type="molecule type" value="Genomic_DNA"/>
</dbReference>
<reference evidence="2 3" key="1">
    <citation type="journal article" date="2014" name="Agronomy (Basel)">
        <title>A Draft Genome Sequence for Ensete ventricosum, the Drought-Tolerant Tree Against Hunger.</title>
        <authorList>
            <person name="Harrison J."/>
            <person name="Moore K.A."/>
            <person name="Paszkiewicz K."/>
            <person name="Jones T."/>
            <person name="Grant M."/>
            <person name="Ambacheew D."/>
            <person name="Muzemil S."/>
            <person name="Studholme D.J."/>
        </authorList>
    </citation>
    <scope>NUCLEOTIDE SEQUENCE [LARGE SCALE GENOMIC DNA]</scope>
</reference>
<keyword evidence="1" id="KW-0472">Membrane</keyword>
<keyword evidence="1" id="KW-0812">Transmembrane</keyword>
<gene>
    <name evidence="2" type="ORF">B296_00013111</name>
</gene>
<accession>A0A426Z6U3</accession>
<dbReference type="Proteomes" id="UP000287651">
    <property type="component" value="Unassembled WGS sequence"/>
</dbReference>
<sequence>MTKYFKISQIPRIENSRADALARSASNDTVGVEPSAIPSIRRLMVTTIEEVTTGIIVVWVFTLRFESDLKIAPCSGSLLDFGAGISFYCRGAVATRGQVAYYDVYLPLYGAFRTERWLARLSYKPIEVVMMYEVFDLILQVVALLGVMSVVAMEVVVALASCSSAQVLIRLGVFRSHFSRIWRKISVRIELSGMLGSRGTAYTALSILFLWSPSSGPQEDSARSRF</sequence>
<evidence type="ECO:0000313" key="2">
    <source>
        <dbReference type="EMBL" id="RRT59692.1"/>
    </source>
</evidence>
<keyword evidence="1" id="KW-1133">Transmembrane helix</keyword>
<feature type="transmembrane region" description="Helical" evidence="1">
    <location>
        <begin position="129"/>
        <end position="149"/>
    </location>
</feature>
<organism evidence="2 3">
    <name type="scientific">Ensete ventricosum</name>
    <name type="common">Abyssinian banana</name>
    <name type="synonym">Musa ensete</name>
    <dbReference type="NCBI Taxonomy" id="4639"/>
    <lineage>
        <taxon>Eukaryota</taxon>
        <taxon>Viridiplantae</taxon>
        <taxon>Streptophyta</taxon>
        <taxon>Embryophyta</taxon>
        <taxon>Tracheophyta</taxon>
        <taxon>Spermatophyta</taxon>
        <taxon>Magnoliopsida</taxon>
        <taxon>Liliopsida</taxon>
        <taxon>Zingiberales</taxon>
        <taxon>Musaceae</taxon>
        <taxon>Ensete</taxon>
    </lineage>
</organism>
<protein>
    <submittedName>
        <fullName evidence="2">Uncharacterized protein</fullName>
    </submittedName>
</protein>
<proteinExistence type="predicted"/>
<evidence type="ECO:0000313" key="3">
    <source>
        <dbReference type="Proteomes" id="UP000287651"/>
    </source>
</evidence>
<dbReference type="AlphaFoldDB" id="A0A426Z6U3"/>
<name>A0A426Z6U3_ENSVE</name>
<comment type="caution">
    <text evidence="2">The sequence shown here is derived from an EMBL/GenBank/DDBJ whole genome shotgun (WGS) entry which is preliminary data.</text>
</comment>